<name>A0A1H9HQH7_9GAMM</name>
<dbReference type="EMBL" id="FOGC01000005">
    <property type="protein sequence ID" value="SEQ64482.1"/>
    <property type="molecule type" value="Genomic_DNA"/>
</dbReference>
<feature type="domain" description="Phage neck terminator protein gp12-like" evidence="1">
    <location>
        <begin position="5"/>
        <end position="156"/>
    </location>
</feature>
<dbReference type="Proteomes" id="UP000242515">
    <property type="component" value="Unassembled WGS sequence"/>
</dbReference>
<evidence type="ECO:0000259" key="1">
    <source>
        <dbReference type="Pfam" id="PF23961"/>
    </source>
</evidence>
<dbReference type="OrthoDB" id="8656400at2"/>
<accession>A0A1H9HQH7</accession>
<dbReference type="InterPro" id="IPR057087">
    <property type="entry name" value="Gp12-like"/>
</dbReference>
<dbReference type="NCBIfam" id="NF047498">
    <property type="entry name" value="LIC_12616_fam"/>
    <property type="match status" value="1"/>
</dbReference>
<dbReference type="Pfam" id="PF23961">
    <property type="entry name" value="Phage_tail_terminator_9"/>
    <property type="match status" value="1"/>
</dbReference>
<dbReference type="RefSeq" id="WP_092674833.1">
    <property type="nucleotide sequence ID" value="NZ_FOGC01000005.1"/>
</dbReference>
<gene>
    <name evidence="2" type="ORF">SAMN05216522_10513</name>
</gene>
<sequence>MADQLETVAHSLLSQLSEIPFIRANQNGPRPKLPYATYRINARKAIGSDEYGLVDGSGLMPIVGVREGTILINFFGIGAREQADNLVNSIRKVSSHDLMRKLNLILFAAGSVTDLTALRDSANFEEMANIDVNFRYAAKYSDNVGVIETVDATGEIQGQTIHKTITVKS</sequence>
<dbReference type="STRING" id="988801.SAMN05216522_10513"/>
<protein>
    <recommendedName>
        <fullName evidence="1">Phage neck terminator protein gp12-like domain-containing protein</fullName>
    </recommendedName>
</protein>
<dbReference type="AlphaFoldDB" id="A0A1H9HQH7"/>
<organism evidence="2 3">
    <name type="scientific">Rosenbergiella nectarea</name>
    <dbReference type="NCBI Taxonomy" id="988801"/>
    <lineage>
        <taxon>Bacteria</taxon>
        <taxon>Pseudomonadati</taxon>
        <taxon>Pseudomonadota</taxon>
        <taxon>Gammaproteobacteria</taxon>
        <taxon>Enterobacterales</taxon>
        <taxon>Erwiniaceae</taxon>
        <taxon>Rosenbergiella</taxon>
    </lineage>
</organism>
<reference evidence="3" key="1">
    <citation type="submission" date="2016-10" db="EMBL/GenBank/DDBJ databases">
        <authorList>
            <person name="Varghese N."/>
            <person name="Submissions S."/>
        </authorList>
    </citation>
    <scope>NUCLEOTIDE SEQUENCE [LARGE SCALE GENOMIC DNA]</scope>
    <source>
        <strain evidence="3">8N4</strain>
    </source>
</reference>
<evidence type="ECO:0000313" key="3">
    <source>
        <dbReference type="Proteomes" id="UP000242515"/>
    </source>
</evidence>
<keyword evidence="3" id="KW-1185">Reference proteome</keyword>
<evidence type="ECO:0000313" key="2">
    <source>
        <dbReference type="EMBL" id="SEQ64482.1"/>
    </source>
</evidence>
<proteinExistence type="predicted"/>